<dbReference type="Pfam" id="PF13855">
    <property type="entry name" value="LRR_8"/>
    <property type="match status" value="1"/>
</dbReference>
<feature type="compositionally biased region" description="Basic and acidic residues" evidence="3">
    <location>
        <begin position="224"/>
        <end position="234"/>
    </location>
</feature>
<dbReference type="Proteomes" id="UP000285060">
    <property type="component" value="Unassembled WGS sequence"/>
</dbReference>
<dbReference type="InterPro" id="IPR003591">
    <property type="entry name" value="Leu-rich_rpt_typical-subtyp"/>
</dbReference>
<keyword evidence="1" id="KW-0433">Leucine-rich repeat</keyword>
<organism evidence="5 6">
    <name type="scientific">Aphanomyces invadans</name>
    <dbReference type="NCBI Taxonomy" id="157072"/>
    <lineage>
        <taxon>Eukaryota</taxon>
        <taxon>Sar</taxon>
        <taxon>Stramenopiles</taxon>
        <taxon>Oomycota</taxon>
        <taxon>Saprolegniomycetes</taxon>
        <taxon>Saprolegniales</taxon>
        <taxon>Verrucalvaceae</taxon>
        <taxon>Aphanomyces</taxon>
    </lineage>
</organism>
<dbReference type="SUPFAM" id="SSF52075">
    <property type="entry name" value="Outer arm dynein light chain 1"/>
    <property type="match status" value="1"/>
</dbReference>
<dbReference type="GO" id="GO:0046856">
    <property type="term" value="P:phosphatidylinositol dephosphorylation"/>
    <property type="evidence" value="ECO:0007669"/>
    <property type="project" value="InterPro"/>
</dbReference>
<dbReference type="GO" id="GO:0016791">
    <property type="term" value="F:phosphatase activity"/>
    <property type="evidence" value="ECO:0007669"/>
    <property type="project" value="InterPro"/>
</dbReference>
<dbReference type="EMBL" id="QUSY01000043">
    <property type="protein sequence ID" value="RHY34134.1"/>
    <property type="molecule type" value="Genomic_DNA"/>
</dbReference>
<dbReference type="PROSITE" id="PS51450">
    <property type="entry name" value="LRR"/>
    <property type="match status" value="1"/>
</dbReference>
<dbReference type="InterPro" id="IPR032675">
    <property type="entry name" value="LRR_dom_sf"/>
</dbReference>
<dbReference type="SUPFAM" id="SSF56219">
    <property type="entry name" value="DNase I-like"/>
    <property type="match status" value="1"/>
</dbReference>
<evidence type="ECO:0000313" key="6">
    <source>
        <dbReference type="Proteomes" id="UP000285060"/>
    </source>
</evidence>
<dbReference type="Pfam" id="PF22669">
    <property type="entry name" value="Exo_endo_phos2"/>
    <property type="match status" value="1"/>
</dbReference>
<dbReference type="InterPro" id="IPR000300">
    <property type="entry name" value="IPPc"/>
</dbReference>
<dbReference type="SMART" id="SM00364">
    <property type="entry name" value="LRR_BAC"/>
    <property type="match status" value="3"/>
</dbReference>
<comment type="caution">
    <text evidence="5">The sequence shown here is derived from an EMBL/GenBank/DDBJ whole genome shotgun (WGS) entry which is preliminary data.</text>
</comment>
<keyword evidence="2" id="KW-0677">Repeat</keyword>
<feature type="region of interest" description="Disordered" evidence="3">
    <location>
        <begin position="217"/>
        <end position="246"/>
    </location>
</feature>
<name>A0A418B7I9_9STRA</name>
<sequence>MLANPIAAAPYQIAFALDTAFGNSKLVLPQLQDLTQLLLRRGILDLKHAQSSTTAFSIPGNRLVHVPPSLSFMKDLCELKLSRNCLLGLPDTLFLSLRHLQVLDLSFNSLLRLPESIVGLSQLRVLNVSHNHLQDLPLLFGQLHALEDLDVSWNLVTGLPSTFVALKNLRRVNARGTYLSMDLLRRSITVLAVLMLDGGGDDYDIVAIGLQESTYKKKATSSPTHRDDVESVAEHEDEDDDEDAVDDADLHDVVLDDASKRKPSPLVSSVEKVTEATGVGNVIGNKVFYPGLVAEILSGARVGQRSIELDHQFDHAFWFGDMNYRVQLAYTDPKDKTKEEHWTAVHALVKGKEYSKLYANDQLQHQMHANKVLAGWHTAPCNFPPTFKRLRGKVNEFTVGGWITLYSVMPDKAAATTRPILLRPQQIKFYCTVPDLLLGDDGKHPQSAVLKGTLNPTYDLRVASIVTMLSRWEDGQIPALQLKCQLNQILRLHMILLIMDWDATSADDPLDGWTLLGTGQAVLYLPDCYEPGESVPFEVPVIRKGIKSGTIRGKVSIHSSGKRFAEWEKNHARVPGCACLLM</sequence>
<dbReference type="InterPro" id="IPR036691">
    <property type="entry name" value="Endo/exonu/phosph_ase_sf"/>
</dbReference>
<dbReference type="VEuPathDB" id="FungiDB:H310_00033"/>
<dbReference type="InterPro" id="IPR050715">
    <property type="entry name" value="LRR-SigEffector_domain"/>
</dbReference>
<keyword evidence="6" id="KW-1185">Reference proteome</keyword>
<feature type="compositionally biased region" description="Acidic residues" evidence="3">
    <location>
        <begin position="235"/>
        <end position="246"/>
    </location>
</feature>
<proteinExistence type="predicted"/>
<dbReference type="AlphaFoldDB" id="A0A418B7I9"/>
<dbReference type="PANTHER" id="PTHR45752">
    <property type="entry name" value="LEUCINE-RICH REPEAT-CONTAINING"/>
    <property type="match status" value="1"/>
</dbReference>
<dbReference type="VEuPathDB" id="FungiDB:H310_00034"/>
<accession>A0A418B7I9</accession>
<gene>
    <name evidence="5" type="ORF">DYB32_001116</name>
</gene>
<evidence type="ECO:0000256" key="2">
    <source>
        <dbReference type="ARBA" id="ARBA00022737"/>
    </source>
</evidence>
<dbReference type="PANTHER" id="PTHR45752:SF187">
    <property type="entry name" value="LEUCINE-RICH REPEAT AND IQ DOMAIN-CONTAINING PROTEIN 4"/>
    <property type="match status" value="1"/>
</dbReference>
<protein>
    <recommendedName>
        <fullName evidence="4">Inositol polyphosphate-related phosphatase domain-containing protein</fullName>
    </recommendedName>
</protein>
<dbReference type="SMART" id="SM00369">
    <property type="entry name" value="LRR_TYP"/>
    <property type="match status" value="4"/>
</dbReference>
<evidence type="ECO:0000256" key="3">
    <source>
        <dbReference type="SAM" id="MobiDB-lite"/>
    </source>
</evidence>
<dbReference type="Gene3D" id="3.60.10.10">
    <property type="entry name" value="Endonuclease/exonuclease/phosphatase"/>
    <property type="match status" value="1"/>
</dbReference>
<dbReference type="Gene3D" id="3.80.10.10">
    <property type="entry name" value="Ribonuclease Inhibitor"/>
    <property type="match status" value="1"/>
</dbReference>
<evidence type="ECO:0000256" key="1">
    <source>
        <dbReference type="ARBA" id="ARBA00022614"/>
    </source>
</evidence>
<reference evidence="5 6" key="1">
    <citation type="submission" date="2018-08" db="EMBL/GenBank/DDBJ databases">
        <title>Aphanomyces genome sequencing and annotation.</title>
        <authorList>
            <person name="Minardi D."/>
            <person name="Oidtmann B."/>
            <person name="Van Der Giezen M."/>
            <person name="Studholme D.J."/>
        </authorList>
    </citation>
    <scope>NUCLEOTIDE SEQUENCE [LARGE SCALE GENOMIC DNA]</scope>
    <source>
        <strain evidence="5 6">NJM0002</strain>
    </source>
</reference>
<evidence type="ECO:0000259" key="4">
    <source>
        <dbReference type="Pfam" id="PF22669"/>
    </source>
</evidence>
<feature type="domain" description="Inositol polyphosphate-related phosphatase" evidence="4">
    <location>
        <begin position="296"/>
        <end position="395"/>
    </location>
</feature>
<evidence type="ECO:0000313" key="5">
    <source>
        <dbReference type="EMBL" id="RHY34134.1"/>
    </source>
</evidence>
<dbReference type="InterPro" id="IPR001611">
    <property type="entry name" value="Leu-rich_rpt"/>
</dbReference>